<protein>
    <submittedName>
        <fullName evidence="2">Uncharacterized protein</fullName>
    </submittedName>
</protein>
<name>A0AAE6EE61_AGRTU</name>
<accession>A0AAE6EE61</accession>
<evidence type="ECO:0000256" key="1">
    <source>
        <dbReference type="SAM" id="MobiDB-lite"/>
    </source>
</evidence>
<dbReference type="EMBL" id="CP039897">
    <property type="protein sequence ID" value="QCL78498.1"/>
    <property type="molecule type" value="Genomic_DNA"/>
</dbReference>
<sequence>MEFRNTDFKSPEETAPRTGKTVKLNKTQRRLYSRHFRLSLRARNRVADGNSHFRHIALQISCKTLSAKRNPLQTQNLASPS</sequence>
<dbReference type="Proteomes" id="UP000298579">
    <property type="component" value="Chromosome circular"/>
</dbReference>
<gene>
    <name evidence="2" type="ORF">CFBP5877_05025</name>
</gene>
<dbReference type="AlphaFoldDB" id="A0AAE6EE61"/>
<organism evidence="2 3">
    <name type="scientific">Agrobacterium tumefaciens</name>
    <dbReference type="NCBI Taxonomy" id="358"/>
    <lineage>
        <taxon>Bacteria</taxon>
        <taxon>Pseudomonadati</taxon>
        <taxon>Pseudomonadota</taxon>
        <taxon>Alphaproteobacteria</taxon>
        <taxon>Hyphomicrobiales</taxon>
        <taxon>Rhizobiaceae</taxon>
        <taxon>Rhizobium/Agrobacterium group</taxon>
        <taxon>Agrobacterium</taxon>
        <taxon>Agrobacterium tumefaciens complex</taxon>
    </lineage>
</organism>
<reference evidence="2 3" key="1">
    <citation type="submission" date="2019-04" db="EMBL/GenBank/DDBJ databases">
        <title>Complete genome sequence of Agrobacterium tumefaciens CFBP5877.</title>
        <authorList>
            <person name="Huang Y.-Y."/>
            <person name="Chiang H.-Y."/>
            <person name="Chou L."/>
            <person name="Lai E.-M."/>
            <person name="Kuo C.-H."/>
        </authorList>
    </citation>
    <scope>NUCLEOTIDE SEQUENCE [LARGE SCALE GENOMIC DNA]</scope>
    <source>
        <strain evidence="2 3">CFBP5877</strain>
    </source>
</reference>
<feature type="region of interest" description="Disordered" evidence="1">
    <location>
        <begin position="1"/>
        <end position="26"/>
    </location>
</feature>
<evidence type="ECO:0000313" key="2">
    <source>
        <dbReference type="EMBL" id="QCL78498.1"/>
    </source>
</evidence>
<proteinExistence type="predicted"/>
<feature type="compositionally biased region" description="Basic and acidic residues" evidence="1">
    <location>
        <begin position="1"/>
        <end position="15"/>
    </location>
</feature>
<evidence type="ECO:0000313" key="3">
    <source>
        <dbReference type="Proteomes" id="UP000298579"/>
    </source>
</evidence>